<accession>A0A917EIJ1</accession>
<dbReference type="InterPro" id="IPR009197">
    <property type="entry name" value="MlrC"/>
</dbReference>
<reference evidence="5" key="1">
    <citation type="journal article" date="2019" name="Int. J. Syst. Evol. Microbiol.">
        <title>The Global Catalogue of Microorganisms (GCM) 10K type strain sequencing project: providing services to taxonomists for standard genome sequencing and annotation.</title>
        <authorList>
            <consortium name="The Broad Institute Genomics Platform"/>
            <consortium name="The Broad Institute Genome Sequencing Center for Infectious Disease"/>
            <person name="Wu L."/>
            <person name="Ma J."/>
        </authorList>
    </citation>
    <scope>NUCLEOTIDE SEQUENCE [LARGE SCALE GENOMIC DNA]</scope>
    <source>
        <strain evidence="5">CGMCC 1.12664</strain>
    </source>
</reference>
<feature type="domain" description="Microcystin LR degradation protein MlrC N-terminal" evidence="3">
    <location>
        <begin position="2"/>
        <end position="286"/>
    </location>
</feature>
<dbReference type="RefSeq" id="WP_188479371.1">
    <property type="nucleotide sequence ID" value="NZ_BMFJ01000002.1"/>
</dbReference>
<dbReference type="GO" id="GO:0006508">
    <property type="term" value="P:proteolysis"/>
    <property type="evidence" value="ECO:0007669"/>
    <property type="project" value="UniProtKB-KW"/>
</dbReference>
<keyword evidence="1" id="KW-0482">Metalloprotease</keyword>
<dbReference type="AlphaFoldDB" id="A0A917EIJ1"/>
<evidence type="ECO:0000256" key="1">
    <source>
        <dbReference type="PIRNR" id="PIRNR012702"/>
    </source>
</evidence>
<evidence type="ECO:0000313" key="5">
    <source>
        <dbReference type="Proteomes" id="UP000612855"/>
    </source>
</evidence>
<feature type="domain" description="Microcystin LR degradation protein MlrC C-terminal" evidence="2">
    <location>
        <begin position="297"/>
        <end position="476"/>
    </location>
</feature>
<sequence length="485" mass="51573">MKIAVARFWHEGNSFAPTTIGPAEFHAREWLRGDEVAQAMRGTATEPGGALDWAEANGATLIFSRCAAVEPGGPVEQPVIDAWSEEVLSDPAFAEADGIYLSLHGAAIGTVDLAPEERVCTALRARYPDTPIVASFDLHACPTDALAGTLNAATIYRTYPHVDMPEAAAAALDMLKEMVESGARYRVLRRAIGRILPSHNMRTAPGLPMYEIEEIAKATDTPGVRCAYPFASFAYADIPGADAGVLVTCTDPEAGAKVADHVCAEMFARRARFRPDLETAAQIIARRPWLDGPTAVVEPGDNPLSGGGADTPGLFHAAVDALPSLPDGTVFAFFHDPDLVARAKTAGPGAVIETTLGARHTDVFGAAVPVTLTVERLTDGVFTSAGPMFKGQRMTLGDTAVFTLGPMRIIVTSHCVTPNDENYFRLHGIDVAQVPLMLAKAKNHFTAAFSGHFPRIIQADTPGPAQADATALPFKKVPQERLSLD</sequence>
<evidence type="ECO:0000313" key="4">
    <source>
        <dbReference type="EMBL" id="GGE46967.1"/>
    </source>
</evidence>
<comment type="similarity">
    <text evidence="1">Belongs to the peptidase M81 family.</text>
</comment>
<organism evidence="4 5">
    <name type="scientific">Primorskyibacter flagellatus</name>
    <dbReference type="NCBI Taxonomy" id="1387277"/>
    <lineage>
        <taxon>Bacteria</taxon>
        <taxon>Pseudomonadati</taxon>
        <taxon>Pseudomonadota</taxon>
        <taxon>Alphaproteobacteria</taxon>
        <taxon>Rhodobacterales</taxon>
        <taxon>Roseobacteraceae</taxon>
        <taxon>Primorskyibacter</taxon>
    </lineage>
</organism>
<dbReference type="PIRSF" id="PIRSF012702">
    <property type="entry name" value="UCP012702"/>
    <property type="match status" value="1"/>
</dbReference>
<name>A0A917EIJ1_9RHOB</name>
<dbReference type="GO" id="GO:0046872">
    <property type="term" value="F:metal ion binding"/>
    <property type="evidence" value="ECO:0007669"/>
    <property type="project" value="UniProtKB-KW"/>
</dbReference>
<keyword evidence="5" id="KW-1185">Reference proteome</keyword>
<dbReference type="EMBL" id="BMFJ01000002">
    <property type="protein sequence ID" value="GGE46967.1"/>
    <property type="molecule type" value="Genomic_DNA"/>
</dbReference>
<comment type="function">
    <text evidence="1">Involved in peptidolytic degradation of cyclic heptapeptide hepatotoxin microcystin (MC).</text>
</comment>
<dbReference type="InterPro" id="IPR010799">
    <property type="entry name" value="MlrC_C"/>
</dbReference>
<dbReference type="Pfam" id="PF07171">
    <property type="entry name" value="MlrC_C"/>
    <property type="match status" value="1"/>
</dbReference>
<keyword evidence="1" id="KW-0479">Metal-binding</keyword>
<keyword evidence="1" id="KW-0378">Hydrolase</keyword>
<protein>
    <recommendedName>
        <fullName evidence="1">Microcystinase C</fullName>
        <shortName evidence="1">MlrC</shortName>
    </recommendedName>
</protein>
<dbReference type="InterPro" id="IPR015995">
    <property type="entry name" value="MlrC_N"/>
</dbReference>
<comment type="caution">
    <text evidence="4">The sequence shown here is derived from an EMBL/GenBank/DDBJ whole genome shotgun (WGS) entry which is preliminary data.</text>
</comment>
<keyword evidence="1" id="KW-0645">Protease</keyword>
<proteinExistence type="inferred from homology"/>
<evidence type="ECO:0000259" key="3">
    <source>
        <dbReference type="Pfam" id="PF07364"/>
    </source>
</evidence>
<dbReference type="Proteomes" id="UP000612855">
    <property type="component" value="Unassembled WGS sequence"/>
</dbReference>
<evidence type="ECO:0000259" key="2">
    <source>
        <dbReference type="Pfam" id="PF07171"/>
    </source>
</evidence>
<dbReference type="Pfam" id="PF07364">
    <property type="entry name" value="DUF1485"/>
    <property type="match status" value="1"/>
</dbReference>
<dbReference type="GO" id="GO:0008237">
    <property type="term" value="F:metallopeptidase activity"/>
    <property type="evidence" value="ECO:0007669"/>
    <property type="project" value="UniProtKB-KW"/>
</dbReference>
<comment type="cofactor">
    <cofactor evidence="1">
        <name>Zn(2+)</name>
        <dbReference type="ChEBI" id="CHEBI:29105"/>
    </cofactor>
    <text evidence="1">Binds 1 zinc ion per subunit.</text>
</comment>
<gene>
    <name evidence="4" type="ORF">GCM10011360_37760</name>
</gene>